<keyword evidence="3" id="KW-0804">Transcription</keyword>
<dbReference type="Proteomes" id="UP000010366">
    <property type="component" value="Plasmid pCHA6605.01"/>
</dbReference>
<dbReference type="AlphaFoldDB" id="K9URC6"/>
<evidence type="ECO:0000256" key="2">
    <source>
        <dbReference type="ARBA" id="ARBA00023125"/>
    </source>
</evidence>
<dbReference type="GO" id="GO:0043565">
    <property type="term" value="F:sequence-specific DNA binding"/>
    <property type="evidence" value="ECO:0007669"/>
    <property type="project" value="InterPro"/>
</dbReference>
<proteinExistence type="predicted"/>
<evidence type="ECO:0000259" key="4">
    <source>
        <dbReference type="PROSITE" id="PS01124"/>
    </source>
</evidence>
<reference evidence="5 6" key="1">
    <citation type="submission" date="2012-05" db="EMBL/GenBank/DDBJ databases">
        <title>Noncontiguous Finished plasmid 1 of genome of Chamaesiphon sp. PCC 6605.</title>
        <authorList>
            <consortium name="US DOE Joint Genome Institute"/>
            <person name="Gugger M."/>
            <person name="Coursin T."/>
            <person name="Rippka R."/>
            <person name="Tandeau De Marsac N."/>
            <person name="Huntemann M."/>
            <person name="Wei C.-L."/>
            <person name="Han J."/>
            <person name="Detter J.C."/>
            <person name="Han C."/>
            <person name="Tapia R."/>
            <person name="Chen A."/>
            <person name="Kyrpides N."/>
            <person name="Mavromatis K."/>
            <person name="Markowitz V."/>
            <person name="Szeto E."/>
            <person name="Ivanova N."/>
            <person name="Pagani I."/>
            <person name="Pati A."/>
            <person name="Goodwin L."/>
            <person name="Nordberg H.P."/>
            <person name="Cantor M.N."/>
            <person name="Hua S.X."/>
            <person name="Woyke T."/>
            <person name="Kerfeld C.A."/>
        </authorList>
    </citation>
    <scope>NUCLEOTIDE SEQUENCE [LARGE SCALE GENOMIC DNA]</scope>
    <source>
        <strain evidence="6">ATCC 27169 / PCC 6605</strain>
        <plasmid evidence="6">Plasmid pCHA6605.01</plasmid>
    </source>
</reference>
<dbReference type="Gene3D" id="1.10.10.60">
    <property type="entry name" value="Homeodomain-like"/>
    <property type="match status" value="2"/>
</dbReference>
<dbReference type="KEGG" id="cmp:Cha6605_6186"/>
<dbReference type="eggNOG" id="COG2207">
    <property type="taxonomic scope" value="Bacteria"/>
</dbReference>
<dbReference type="HOGENOM" id="CLU_000445_5_1_3"/>
<evidence type="ECO:0000313" key="5">
    <source>
        <dbReference type="EMBL" id="AFY97016.1"/>
    </source>
</evidence>
<evidence type="ECO:0000256" key="3">
    <source>
        <dbReference type="ARBA" id="ARBA00023163"/>
    </source>
</evidence>
<dbReference type="InterPro" id="IPR018060">
    <property type="entry name" value="HTH_AraC"/>
</dbReference>
<feature type="domain" description="HTH araC/xylS-type" evidence="4">
    <location>
        <begin position="132"/>
        <end position="231"/>
    </location>
</feature>
<dbReference type="SMART" id="SM00342">
    <property type="entry name" value="HTH_ARAC"/>
    <property type="match status" value="1"/>
</dbReference>
<evidence type="ECO:0000313" key="6">
    <source>
        <dbReference type="Proteomes" id="UP000010366"/>
    </source>
</evidence>
<dbReference type="PROSITE" id="PS00041">
    <property type="entry name" value="HTH_ARAC_FAMILY_1"/>
    <property type="match status" value="1"/>
</dbReference>
<evidence type="ECO:0000256" key="1">
    <source>
        <dbReference type="ARBA" id="ARBA00023015"/>
    </source>
</evidence>
<protein>
    <submittedName>
        <fullName evidence="5">DNA-binding domain-containing protein, AraC-type</fullName>
    </submittedName>
</protein>
<dbReference type="SUPFAM" id="SSF46689">
    <property type="entry name" value="Homeodomain-like"/>
    <property type="match status" value="2"/>
</dbReference>
<dbReference type="PROSITE" id="PS01124">
    <property type="entry name" value="HTH_ARAC_FAMILY_2"/>
    <property type="match status" value="1"/>
</dbReference>
<keyword evidence="2 5" id="KW-0238">DNA-binding</keyword>
<dbReference type="Pfam" id="PF12833">
    <property type="entry name" value="HTH_18"/>
    <property type="match status" value="1"/>
</dbReference>
<geneLocation type="plasmid" evidence="5 6">
    <name>pCHA6605.01</name>
</geneLocation>
<dbReference type="EMBL" id="CP003601">
    <property type="protein sequence ID" value="AFY97016.1"/>
    <property type="molecule type" value="Genomic_DNA"/>
</dbReference>
<dbReference type="PANTHER" id="PTHR46796:SF6">
    <property type="entry name" value="ARAC SUBFAMILY"/>
    <property type="match status" value="1"/>
</dbReference>
<dbReference type="OrthoDB" id="516605at2"/>
<name>K9URC6_CHAP6</name>
<sequence>MTRCEGREFDGEQKRGDLWLVPAERSAYWHWESTDEVMLFIVDPVFLSQIAAETHGIKSDRVELLSTVQAHDPKLLSLAVSFQQEMQQPQWGNQLYLESLANLFCIHLLRHHCAHQPKLRDYETGLSPYRLQQVRDFIQAHLDRDIQLADLAETVNVSRYYFIRLFKQSTGITPYQYLLQQRIRRAKEILTQQREVAIAEIALKCGFANQSHFTAQFGKAIGMTPKQFRASV</sequence>
<dbReference type="InterPro" id="IPR009057">
    <property type="entry name" value="Homeodomain-like_sf"/>
</dbReference>
<keyword evidence="5" id="KW-0614">Plasmid</keyword>
<dbReference type="PRINTS" id="PR00032">
    <property type="entry name" value="HTHARAC"/>
</dbReference>
<keyword evidence="1" id="KW-0805">Transcription regulation</keyword>
<organism evidence="5 6">
    <name type="scientific">Chamaesiphon minutus (strain ATCC 27169 / PCC 6605)</name>
    <dbReference type="NCBI Taxonomy" id="1173020"/>
    <lineage>
        <taxon>Bacteria</taxon>
        <taxon>Bacillati</taxon>
        <taxon>Cyanobacteriota</taxon>
        <taxon>Cyanophyceae</taxon>
        <taxon>Gomontiellales</taxon>
        <taxon>Chamaesiphonaceae</taxon>
        <taxon>Chamaesiphon</taxon>
    </lineage>
</organism>
<dbReference type="GO" id="GO:0003700">
    <property type="term" value="F:DNA-binding transcription factor activity"/>
    <property type="evidence" value="ECO:0007669"/>
    <property type="project" value="InterPro"/>
</dbReference>
<keyword evidence="6" id="KW-1185">Reference proteome</keyword>
<accession>K9URC6</accession>
<dbReference type="InterPro" id="IPR020449">
    <property type="entry name" value="Tscrpt_reg_AraC-type_HTH"/>
</dbReference>
<dbReference type="PANTHER" id="PTHR46796">
    <property type="entry name" value="HTH-TYPE TRANSCRIPTIONAL ACTIVATOR RHAS-RELATED"/>
    <property type="match status" value="1"/>
</dbReference>
<dbReference type="InterPro" id="IPR018062">
    <property type="entry name" value="HTH_AraC-typ_CS"/>
</dbReference>
<dbReference type="InterPro" id="IPR050204">
    <property type="entry name" value="AraC_XylS_family_regulators"/>
</dbReference>
<gene>
    <name evidence="5" type="ORF">Cha6605_6186</name>
</gene>